<feature type="compositionally biased region" description="Basic and acidic residues" evidence="1">
    <location>
        <begin position="144"/>
        <end position="156"/>
    </location>
</feature>
<feature type="compositionally biased region" description="Basic and acidic residues" evidence="1">
    <location>
        <begin position="225"/>
        <end position="234"/>
    </location>
</feature>
<feature type="compositionally biased region" description="Pro residues" evidence="1">
    <location>
        <begin position="121"/>
        <end position="130"/>
    </location>
</feature>
<dbReference type="GO" id="GO:0007015">
    <property type="term" value="P:actin filament organization"/>
    <property type="evidence" value="ECO:0007669"/>
    <property type="project" value="InterPro"/>
</dbReference>
<evidence type="ECO:0000256" key="1">
    <source>
        <dbReference type="SAM" id="MobiDB-lite"/>
    </source>
</evidence>
<evidence type="ECO:0000313" key="4">
    <source>
        <dbReference type="Proteomes" id="UP000245946"/>
    </source>
</evidence>
<gene>
    <name evidence="3" type="ORF">FA09DRAFT_359220</name>
</gene>
<dbReference type="GO" id="GO:0007034">
    <property type="term" value="P:vacuolar transport"/>
    <property type="evidence" value="ECO:0007669"/>
    <property type="project" value="UniProtKB-ARBA"/>
</dbReference>
<dbReference type="PANTHER" id="PTHR47789">
    <property type="entry name" value="LAS SEVENTEEN-BINDING PROTEIN 5"/>
    <property type="match status" value="1"/>
</dbReference>
<evidence type="ECO:0000259" key="2">
    <source>
        <dbReference type="PROSITE" id="PS50179"/>
    </source>
</evidence>
<accession>A0A316ZF13</accession>
<feature type="region of interest" description="Disordered" evidence="1">
    <location>
        <begin position="1"/>
        <end position="76"/>
    </location>
</feature>
<proteinExistence type="predicted"/>
<dbReference type="GO" id="GO:0006897">
    <property type="term" value="P:endocytosis"/>
    <property type="evidence" value="ECO:0007669"/>
    <property type="project" value="InterPro"/>
</dbReference>
<dbReference type="GO" id="GO:0035091">
    <property type="term" value="F:phosphatidylinositol binding"/>
    <property type="evidence" value="ECO:0007669"/>
    <property type="project" value="InterPro"/>
</dbReference>
<dbReference type="InterPro" id="IPR045007">
    <property type="entry name" value="LSB5"/>
</dbReference>
<dbReference type="GeneID" id="37272622"/>
<feature type="domain" description="VHS" evidence="2">
    <location>
        <begin position="312"/>
        <end position="434"/>
    </location>
</feature>
<dbReference type="PANTHER" id="PTHR47789:SF2">
    <property type="entry name" value="VHS DOMAIN-CONTAINING PROTEIN"/>
    <property type="match status" value="1"/>
</dbReference>
<dbReference type="AlphaFoldDB" id="A0A316ZF13"/>
<dbReference type="CDD" id="cd16980">
    <property type="entry name" value="VHS_Lsb5"/>
    <property type="match status" value="1"/>
</dbReference>
<feature type="compositionally biased region" description="Low complexity" evidence="1">
    <location>
        <begin position="719"/>
        <end position="764"/>
    </location>
</feature>
<dbReference type="Gene3D" id="1.25.40.90">
    <property type="match status" value="1"/>
</dbReference>
<feature type="region of interest" description="Disordered" evidence="1">
    <location>
        <begin position="89"/>
        <end position="244"/>
    </location>
</feature>
<dbReference type="EMBL" id="KZ819287">
    <property type="protein sequence ID" value="PWN99826.1"/>
    <property type="molecule type" value="Genomic_DNA"/>
</dbReference>
<name>A0A316ZF13_9BASI</name>
<dbReference type="STRING" id="58919.A0A316ZF13"/>
<protein>
    <recommendedName>
        <fullName evidence="2">VHS domain-containing protein</fullName>
    </recommendedName>
</protein>
<feature type="compositionally biased region" description="Basic and acidic residues" evidence="1">
    <location>
        <begin position="1"/>
        <end position="18"/>
    </location>
</feature>
<dbReference type="RefSeq" id="XP_025600105.1">
    <property type="nucleotide sequence ID" value="XM_025745078.1"/>
</dbReference>
<feature type="compositionally biased region" description="Basic and acidic residues" evidence="1">
    <location>
        <begin position="259"/>
        <end position="268"/>
    </location>
</feature>
<dbReference type="PROSITE" id="PS50179">
    <property type="entry name" value="VHS"/>
    <property type="match status" value="1"/>
</dbReference>
<dbReference type="Pfam" id="PF00790">
    <property type="entry name" value="VHS"/>
    <property type="match status" value="1"/>
</dbReference>
<sequence length="944" mass="101210">MKRFFAKKDALTPWRDDAQQQQQPEYLAGQLPPPADIPHGQPQAHEAPGLPRFDSAERRRLATQHPPHGSRAMPADFETPLYGAAAPYPVYGEEHSEPPQHHFHALAARTHGRGASQALPPGAPMGPPIPVRRRASGSEGSSLGRREGMRERRKMQEQQAYAPEQQAYAPDAAEAAPPPQPGLGRWRSLRDNRSGDAGAPPRPQANAYPSYGPDDGELEMFEAQGGERRSKSREPPGGVASPVLAVEKPRFKLFGKNKGVKEKAEKGEAPPQGSSYAATPDSHDSTDAAWFDMRGKGPQKGEGAIANKIGWLCGTPMSSWDWAYLLQLADTISHSEASAREAAKALKKELKHADAEPRKRAIKVWAVLTLNGSDRFKMQIVEKSFLKTIEEILASTKTPYAIKEVLMDTYGMLAFEFQDDDDLHALTKSYNKIRPSDRPLNGTPLDPTHEIFSPVPTAPAAALAYTRAQRSRRPHDAFADAKASARKGVLPVDEDMRRLHEECVVARSSAQMLFETLAETGMESSLLSEFANKTQTHLDFLASQIPWATAQADRSRETLREERARAAAEGATLTHVQETKEEVLLADLLDAHERLVEARSMLEQAHARQFEEEDEEQRAIERSRAEVRFDRSTLQQDPSTGEFYSLEAPPPRANWSQEAGGSGRSRPESPSSFARGALPTPAGGRPPPAGAGGAIPASLLAGGRGPSPANLHSRELSVSSKASSQGLAASAATSTGPPSEANRPASSLSQAAAGAAPQASPLGGRPLPTPGMPAAMNGSGTLPVMNPQQPQHSPSASLASALSKPVPPLLHVTSSATPQPLPSAGKDDDGDSIIMTPVRPSAKALGKRRQVSSSEADPSINGAALARATQQLSMQDDANDMTASLPDLRVRPPPLVPDERAVTRGPSPVAPSPWDDDAAAFDTTATPPPLPPHPVVKPPLPPRN</sequence>
<dbReference type="OrthoDB" id="10255964at2759"/>
<feature type="compositionally biased region" description="Low complexity" evidence="1">
    <location>
        <begin position="157"/>
        <end position="175"/>
    </location>
</feature>
<reference evidence="3 4" key="1">
    <citation type="journal article" date="2018" name="Mol. Biol. Evol.">
        <title>Broad Genomic Sampling Reveals a Smut Pathogenic Ancestry of the Fungal Clade Ustilaginomycotina.</title>
        <authorList>
            <person name="Kijpornyongpan T."/>
            <person name="Mondo S.J."/>
            <person name="Barry K."/>
            <person name="Sandor L."/>
            <person name="Lee J."/>
            <person name="Lipzen A."/>
            <person name="Pangilinan J."/>
            <person name="LaButti K."/>
            <person name="Hainaut M."/>
            <person name="Henrissat B."/>
            <person name="Grigoriev I.V."/>
            <person name="Spatafora J.W."/>
            <person name="Aime M.C."/>
        </authorList>
    </citation>
    <scope>NUCLEOTIDE SEQUENCE [LARGE SCALE GENOMIC DNA]</scope>
    <source>
        <strain evidence="3 4">MCA 4186</strain>
    </source>
</reference>
<dbReference type="SUPFAM" id="SSF48464">
    <property type="entry name" value="ENTH/VHS domain"/>
    <property type="match status" value="1"/>
</dbReference>
<dbReference type="SMART" id="SM00288">
    <property type="entry name" value="VHS"/>
    <property type="match status" value="1"/>
</dbReference>
<dbReference type="InterPro" id="IPR008942">
    <property type="entry name" value="ENTH_VHS"/>
</dbReference>
<feature type="region of interest" description="Disordered" evidence="1">
    <location>
        <begin position="629"/>
        <end position="944"/>
    </location>
</feature>
<organism evidence="3 4">
    <name type="scientific">Tilletiopsis washingtonensis</name>
    <dbReference type="NCBI Taxonomy" id="58919"/>
    <lineage>
        <taxon>Eukaryota</taxon>
        <taxon>Fungi</taxon>
        <taxon>Dikarya</taxon>
        <taxon>Basidiomycota</taxon>
        <taxon>Ustilaginomycotina</taxon>
        <taxon>Exobasidiomycetes</taxon>
        <taxon>Entylomatales</taxon>
        <taxon>Entylomatales incertae sedis</taxon>
        <taxon>Tilletiopsis</taxon>
    </lineage>
</organism>
<dbReference type="GO" id="GO:0030479">
    <property type="term" value="C:actin cortical patch"/>
    <property type="evidence" value="ECO:0007669"/>
    <property type="project" value="TreeGrafter"/>
</dbReference>
<dbReference type="GO" id="GO:0043130">
    <property type="term" value="F:ubiquitin binding"/>
    <property type="evidence" value="ECO:0007669"/>
    <property type="project" value="InterPro"/>
</dbReference>
<evidence type="ECO:0000313" key="3">
    <source>
        <dbReference type="EMBL" id="PWN99826.1"/>
    </source>
</evidence>
<dbReference type="InterPro" id="IPR002014">
    <property type="entry name" value="VHS_dom"/>
</dbReference>
<dbReference type="Proteomes" id="UP000245946">
    <property type="component" value="Unassembled WGS sequence"/>
</dbReference>
<feature type="region of interest" description="Disordered" evidence="1">
    <location>
        <begin position="256"/>
        <end position="284"/>
    </location>
</feature>
<feature type="compositionally biased region" description="Low complexity" evidence="1">
    <location>
        <begin position="787"/>
        <end position="804"/>
    </location>
</feature>
<feature type="compositionally biased region" description="Low complexity" evidence="1">
    <location>
        <begin position="668"/>
        <end position="683"/>
    </location>
</feature>
<dbReference type="GO" id="GO:0051666">
    <property type="term" value="P:actin cortical patch localization"/>
    <property type="evidence" value="ECO:0007669"/>
    <property type="project" value="TreeGrafter"/>
</dbReference>
<feature type="compositionally biased region" description="Pro residues" evidence="1">
    <location>
        <begin position="926"/>
        <end position="944"/>
    </location>
</feature>
<keyword evidence="4" id="KW-1185">Reference proteome</keyword>